<organism evidence="2">
    <name type="scientific">marine sediment metagenome</name>
    <dbReference type="NCBI Taxonomy" id="412755"/>
    <lineage>
        <taxon>unclassified sequences</taxon>
        <taxon>metagenomes</taxon>
        <taxon>ecological metagenomes</taxon>
    </lineage>
</organism>
<gene>
    <name evidence="2" type="ORF">LCGC14_1579040</name>
</gene>
<evidence type="ECO:0000256" key="1">
    <source>
        <dbReference type="SAM" id="MobiDB-lite"/>
    </source>
</evidence>
<sequence>MARVVRNNKWGQDNQLDGYT</sequence>
<evidence type="ECO:0000313" key="2">
    <source>
        <dbReference type="EMBL" id="KKM26997.1"/>
    </source>
</evidence>
<accession>A0A0F9IHI9</accession>
<dbReference type="EMBL" id="LAZR01012405">
    <property type="protein sequence ID" value="KKM26997.1"/>
    <property type="molecule type" value="Genomic_DNA"/>
</dbReference>
<reference evidence="2" key="1">
    <citation type="journal article" date="2015" name="Nature">
        <title>Complex archaea that bridge the gap between prokaryotes and eukaryotes.</title>
        <authorList>
            <person name="Spang A."/>
            <person name="Saw J.H."/>
            <person name="Jorgensen S.L."/>
            <person name="Zaremba-Niedzwiedzka K."/>
            <person name="Martijn J."/>
            <person name="Lind A.E."/>
            <person name="van Eijk R."/>
            <person name="Schleper C."/>
            <person name="Guy L."/>
            <person name="Ettema T.J."/>
        </authorList>
    </citation>
    <scope>NUCLEOTIDE SEQUENCE</scope>
</reference>
<name>A0A0F9IHI9_9ZZZZ</name>
<proteinExistence type="predicted"/>
<feature type="compositionally biased region" description="Polar residues" evidence="1">
    <location>
        <begin position="9"/>
        <end position="20"/>
    </location>
</feature>
<comment type="caution">
    <text evidence="2">The sequence shown here is derived from an EMBL/GenBank/DDBJ whole genome shotgun (WGS) entry which is preliminary data.</text>
</comment>
<protein>
    <submittedName>
        <fullName evidence="2">Uncharacterized protein</fullName>
    </submittedName>
</protein>
<feature type="non-terminal residue" evidence="2">
    <location>
        <position position="20"/>
    </location>
</feature>
<dbReference type="AlphaFoldDB" id="A0A0F9IHI9"/>
<feature type="region of interest" description="Disordered" evidence="1">
    <location>
        <begin position="1"/>
        <end position="20"/>
    </location>
</feature>